<dbReference type="EMBL" id="BAAAZW010000005">
    <property type="protein sequence ID" value="GAA3959944.1"/>
    <property type="molecule type" value="Genomic_DNA"/>
</dbReference>
<dbReference type="InterPro" id="IPR009351">
    <property type="entry name" value="AlkZ-like"/>
</dbReference>
<dbReference type="PANTHER" id="PTHR30528:SF0">
    <property type="entry name" value="CYTOPLASMIC PROTEIN"/>
    <property type="match status" value="1"/>
</dbReference>
<dbReference type="Pfam" id="PF06224">
    <property type="entry name" value="AlkZ-like"/>
    <property type="match status" value="1"/>
</dbReference>
<evidence type="ECO:0000313" key="2">
    <source>
        <dbReference type="Proteomes" id="UP001418444"/>
    </source>
</evidence>
<dbReference type="Proteomes" id="UP001418444">
    <property type="component" value="Unassembled WGS sequence"/>
</dbReference>
<dbReference type="PANTHER" id="PTHR30528">
    <property type="entry name" value="CYTOPLASMIC PROTEIN"/>
    <property type="match status" value="1"/>
</dbReference>
<evidence type="ECO:0000313" key="1">
    <source>
        <dbReference type="EMBL" id="GAA3959944.1"/>
    </source>
</evidence>
<accession>A0ABP7P5F5</accession>
<sequence>MAALAHRDRVPLRGVPPHRLPRAVSADLSGAAARRIALAAQGFADRVPVGPPTRTHLRRVVARTRLLQMDSVNILTRAHYMPAFSRLGGYDEKILDRAAWRSSARTPRLLAEYWAHEAALIPVEDWPLFGWRMRQYADGRWRYTREVLQRNRSLTGDVLGVITGEGASTPREIEGVLGIDRPAAGKGSWWDRGEVKHVCEALFAAGTLSSVRNDHFVRHYDLAERVVGDHWAATDVAETDAVRELVARAAAAHGIATTADLADYYRLKTTQVRAVLDDLLDEGTLHRVRVHGWDEPAFLHAEARTPRRVARSALLSPFDPLVFYRPRTQRLFDFHYRLEIYVPAHKRVHGYYVLPYLLDEHLVARVDLKADRRAGVLHVLAAHSEPGTDGGTVAEALNADLRAMASWRGLGEVVVHPRGDLAAALAACGGVGAAP</sequence>
<name>A0ABP7P5F5_9ACTN</name>
<organism evidence="1 2">
    <name type="scientific">Gordonia caeni</name>
    <dbReference type="NCBI Taxonomy" id="1007097"/>
    <lineage>
        <taxon>Bacteria</taxon>
        <taxon>Bacillati</taxon>
        <taxon>Actinomycetota</taxon>
        <taxon>Actinomycetes</taxon>
        <taxon>Mycobacteriales</taxon>
        <taxon>Gordoniaceae</taxon>
        <taxon>Gordonia</taxon>
    </lineage>
</organism>
<comment type="caution">
    <text evidence="1">The sequence shown here is derived from an EMBL/GenBank/DDBJ whole genome shotgun (WGS) entry which is preliminary data.</text>
</comment>
<proteinExistence type="predicted"/>
<protein>
    <submittedName>
        <fullName evidence="1">Crosslink repair DNA glycosylase YcaQ family protein</fullName>
    </submittedName>
</protein>
<gene>
    <name evidence="1" type="ORF">GCM10022231_19730</name>
</gene>
<reference evidence="2" key="1">
    <citation type="journal article" date="2019" name="Int. J. Syst. Evol. Microbiol.">
        <title>The Global Catalogue of Microorganisms (GCM) 10K type strain sequencing project: providing services to taxonomists for standard genome sequencing and annotation.</title>
        <authorList>
            <consortium name="The Broad Institute Genomics Platform"/>
            <consortium name="The Broad Institute Genome Sequencing Center for Infectious Disease"/>
            <person name="Wu L."/>
            <person name="Ma J."/>
        </authorList>
    </citation>
    <scope>NUCLEOTIDE SEQUENCE [LARGE SCALE GENOMIC DNA]</scope>
    <source>
        <strain evidence="2">JCM 16923</strain>
    </source>
</reference>
<keyword evidence="2" id="KW-1185">Reference proteome</keyword>